<reference evidence="3" key="1">
    <citation type="journal article" date="2019" name="Int. J. Syst. Evol. Microbiol.">
        <title>The Global Catalogue of Microorganisms (GCM) 10K type strain sequencing project: providing services to taxonomists for standard genome sequencing and annotation.</title>
        <authorList>
            <consortium name="The Broad Institute Genomics Platform"/>
            <consortium name="The Broad Institute Genome Sequencing Center for Infectious Disease"/>
            <person name="Wu L."/>
            <person name="Ma J."/>
        </authorList>
    </citation>
    <scope>NUCLEOTIDE SEQUENCE [LARGE SCALE GENOMIC DNA]</scope>
    <source>
        <strain evidence="3">JCM 16546</strain>
    </source>
</reference>
<comment type="caution">
    <text evidence="2">The sequence shown here is derived from an EMBL/GenBank/DDBJ whole genome shotgun (WGS) entry which is preliminary data.</text>
</comment>
<dbReference type="EMBL" id="BAAAYV010000002">
    <property type="protein sequence ID" value="GAA3646214.1"/>
    <property type="molecule type" value="Genomic_DNA"/>
</dbReference>
<dbReference type="PROSITE" id="PS51257">
    <property type="entry name" value="PROKAR_LIPOPROTEIN"/>
    <property type="match status" value="1"/>
</dbReference>
<organism evidence="2 3">
    <name type="scientific">Microbacterium marinilacus</name>
    <dbReference type="NCBI Taxonomy" id="415209"/>
    <lineage>
        <taxon>Bacteria</taxon>
        <taxon>Bacillati</taxon>
        <taxon>Actinomycetota</taxon>
        <taxon>Actinomycetes</taxon>
        <taxon>Micrococcales</taxon>
        <taxon>Microbacteriaceae</taxon>
        <taxon>Microbacterium</taxon>
    </lineage>
</organism>
<evidence type="ECO:0000313" key="2">
    <source>
        <dbReference type="EMBL" id="GAA3646214.1"/>
    </source>
</evidence>
<feature type="signal peptide" evidence="1">
    <location>
        <begin position="1"/>
        <end position="33"/>
    </location>
</feature>
<keyword evidence="3" id="KW-1185">Reference proteome</keyword>
<name>A0ABP7B2W1_9MICO</name>
<keyword evidence="1" id="KW-0732">Signal</keyword>
<dbReference type="Proteomes" id="UP001410795">
    <property type="component" value="Unassembled WGS sequence"/>
</dbReference>
<dbReference type="RefSeq" id="WP_221857603.1">
    <property type="nucleotide sequence ID" value="NZ_BAAAYV010000002.1"/>
</dbReference>
<evidence type="ECO:0000313" key="3">
    <source>
        <dbReference type="Proteomes" id="UP001410795"/>
    </source>
</evidence>
<sequence>MSWARRTARRVAATVTVIGAMTLVAGCSGAGSAYCDTLTENSATSATVFTPVIPGMTTSAEVDTRLALLDEVGDDVPEDLRSDFDAWQAHLEEARDLLDSDEAGAANEVLSSADAGAREAGERLADHYIGTCMA</sequence>
<protein>
    <submittedName>
        <fullName evidence="2">Uncharacterized protein</fullName>
    </submittedName>
</protein>
<evidence type="ECO:0000256" key="1">
    <source>
        <dbReference type="SAM" id="SignalP"/>
    </source>
</evidence>
<gene>
    <name evidence="2" type="ORF">GCM10022202_01840</name>
</gene>
<accession>A0ABP7B2W1</accession>
<proteinExistence type="predicted"/>
<feature type="chain" id="PRO_5047319111" evidence="1">
    <location>
        <begin position="34"/>
        <end position="134"/>
    </location>
</feature>